<dbReference type="OrthoDB" id="10673365at2759"/>
<reference evidence="2" key="2">
    <citation type="submission" date="2015-01" db="EMBL/GenBank/DDBJ databases">
        <title>Evolutionary Origins and Diversification of the Mycorrhizal Mutualists.</title>
        <authorList>
            <consortium name="DOE Joint Genome Institute"/>
            <consortium name="Mycorrhizal Genomics Consortium"/>
            <person name="Kohler A."/>
            <person name="Kuo A."/>
            <person name="Nagy L.G."/>
            <person name="Floudas D."/>
            <person name="Copeland A."/>
            <person name="Barry K.W."/>
            <person name="Cichocki N."/>
            <person name="Veneault-Fourrey C."/>
            <person name="LaButti K."/>
            <person name="Lindquist E.A."/>
            <person name="Lipzen A."/>
            <person name="Lundell T."/>
            <person name="Morin E."/>
            <person name="Murat C."/>
            <person name="Riley R."/>
            <person name="Ohm R."/>
            <person name="Sun H."/>
            <person name="Tunlid A."/>
            <person name="Henrissat B."/>
            <person name="Grigoriev I.V."/>
            <person name="Hibbett D.S."/>
            <person name="Martin F."/>
        </authorList>
    </citation>
    <scope>NUCLEOTIDE SEQUENCE [LARGE SCALE GENOMIC DNA]</scope>
    <source>
        <strain evidence="2">UH-Slu-Lm8-n1</strain>
    </source>
</reference>
<dbReference type="AlphaFoldDB" id="A0A0D0AMY9"/>
<keyword evidence="2" id="KW-1185">Reference proteome</keyword>
<organism evidence="1 2">
    <name type="scientific">Suillus luteus UH-Slu-Lm8-n1</name>
    <dbReference type="NCBI Taxonomy" id="930992"/>
    <lineage>
        <taxon>Eukaryota</taxon>
        <taxon>Fungi</taxon>
        <taxon>Dikarya</taxon>
        <taxon>Basidiomycota</taxon>
        <taxon>Agaricomycotina</taxon>
        <taxon>Agaricomycetes</taxon>
        <taxon>Agaricomycetidae</taxon>
        <taxon>Boletales</taxon>
        <taxon>Suillineae</taxon>
        <taxon>Suillaceae</taxon>
        <taxon>Suillus</taxon>
    </lineage>
</organism>
<name>A0A0D0AMY9_9AGAM</name>
<dbReference type="Proteomes" id="UP000054485">
    <property type="component" value="Unassembled WGS sequence"/>
</dbReference>
<gene>
    <name evidence="1" type="ORF">CY34DRAFT_16928</name>
</gene>
<reference evidence="1 2" key="1">
    <citation type="submission" date="2014-04" db="EMBL/GenBank/DDBJ databases">
        <authorList>
            <consortium name="DOE Joint Genome Institute"/>
            <person name="Kuo A."/>
            <person name="Ruytinx J."/>
            <person name="Rineau F."/>
            <person name="Colpaert J."/>
            <person name="Kohler A."/>
            <person name="Nagy L.G."/>
            <person name="Floudas D."/>
            <person name="Copeland A."/>
            <person name="Barry K.W."/>
            <person name="Cichocki N."/>
            <person name="Veneault-Fourrey C."/>
            <person name="LaButti K."/>
            <person name="Lindquist E.A."/>
            <person name="Lipzen A."/>
            <person name="Lundell T."/>
            <person name="Morin E."/>
            <person name="Murat C."/>
            <person name="Sun H."/>
            <person name="Tunlid A."/>
            <person name="Henrissat B."/>
            <person name="Grigoriev I.V."/>
            <person name="Hibbett D.S."/>
            <person name="Martin F."/>
            <person name="Nordberg H.P."/>
            <person name="Cantor M.N."/>
            <person name="Hua S.X."/>
        </authorList>
    </citation>
    <scope>NUCLEOTIDE SEQUENCE [LARGE SCALE GENOMIC DNA]</scope>
    <source>
        <strain evidence="1 2">UH-Slu-Lm8-n1</strain>
    </source>
</reference>
<dbReference type="EMBL" id="KN835609">
    <property type="protein sequence ID" value="KIK35582.1"/>
    <property type="molecule type" value="Genomic_DNA"/>
</dbReference>
<dbReference type="HOGENOM" id="CLU_1469151_0_0_1"/>
<accession>A0A0D0AMY9</accession>
<proteinExistence type="predicted"/>
<dbReference type="InParanoid" id="A0A0D0AMY9"/>
<sequence length="184" mass="20395">MGQLRYGGRMSVEHHNDPLCEMCISHGVVCIVGATEQCFPCFSLHLKCKFSKYKAPAAPVTLCKAPCKTKKDYPNAGHTIADKAGKSELEVVDVPPPKRKKRALRPVVNLSSYAKPPTKPEDVSCAEAGPSQVRDYDGELVRLHTENAGLQESQVHQCTFMLNACHHMHVQQVELLSMSNKFYT</sequence>
<protein>
    <submittedName>
        <fullName evidence="1">Uncharacterized protein</fullName>
    </submittedName>
</protein>
<evidence type="ECO:0000313" key="1">
    <source>
        <dbReference type="EMBL" id="KIK35582.1"/>
    </source>
</evidence>
<evidence type="ECO:0000313" key="2">
    <source>
        <dbReference type="Proteomes" id="UP000054485"/>
    </source>
</evidence>